<sequence>MADLRIEYSACNACGNCIRSCPVNALYKKGNKVVLEENHCILCGGCIDSCPYEAISIKQKRSETINRKKTSGIWIYAEHKNGIMHPVVYELLGKGRELADKSNHKLTAVLIDGESSHWAKELIAYGADRVILCSHALLESQQDEYHFDAMTTILEEEIPTIFLFGATSFGRSLAPRIAARLQTGLTADCTRLEIDDVCGYLYQTRPAFGGNLMATIMCPDQRPQMATMRPGIMNAKEPDYYREGTVKRVNYKGEIKPRIEIIKEIIGEKKKSIGDASVIVSAGRGIGSQKNMKLVRRLADILEGQVGVSRPLVDIGWSEYSHQIGQTGAIVRPQLMIACGISGAIQHLAGIADAKTIIAINTDPEAPIFSVANYKIIGDCVEVLEMLIRSDREKQN</sequence>
<dbReference type="EMBL" id="FOQA01000004">
    <property type="protein sequence ID" value="SFH87461.1"/>
    <property type="molecule type" value="Genomic_DNA"/>
</dbReference>
<keyword evidence="4" id="KW-0411">Iron-sulfur</keyword>
<dbReference type="GO" id="GO:0033539">
    <property type="term" value="P:fatty acid beta-oxidation using acyl-CoA dehydrogenase"/>
    <property type="evidence" value="ECO:0007669"/>
    <property type="project" value="TreeGrafter"/>
</dbReference>
<dbReference type="STRING" id="69895.SAMN05192551_1044"/>
<proteinExistence type="inferred from homology"/>
<dbReference type="InterPro" id="IPR001308">
    <property type="entry name" value="ETF_a/FixB"/>
</dbReference>
<dbReference type="InterPro" id="IPR017900">
    <property type="entry name" value="4Fe4S_Fe_S_CS"/>
</dbReference>
<evidence type="ECO:0000256" key="1">
    <source>
        <dbReference type="ARBA" id="ARBA00005817"/>
    </source>
</evidence>
<dbReference type="Pfam" id="PF13237">
    <property type="entry name" value="Fer4_10"/>
    <property type="match status" value="1"/>
</dbReference>
<organism evidence="7 8">
    <name type="scientific">Tindallia magadiensis</name>
    <dbReference type="NCBI Taxonomy" id="69895"/>
    <lineage>
        <taxon>Bacteria</taxon>
        <taxon>Bacillati</taxon>
        <taxon>Bacillota</taxon>
        <taxon>Clostridia</taxon>
        <taxon>Peptostreptococcales</taxon>
        <taxon>Tindalliaceae</taxon>
        <taxon>Tindallia</taxon>
    </lineage>
</organism>
<feature type="binding site" evidence="5">
    <location>
        <position position="361"/>
    </location>
    <ligand>
        <name>FAD</name>
        <dbReference type="ChEBI" id="CHEBI:57692"/>
    </ligand>
</feature>
<feature type="binding site" evidence="5">
    <location>
        <begin position="309"/>
        <end position="310"/>
    </location>
    <ligand>
        <name>FAD</name>
        <dbReference type="ChEBI" id="CHEBI:57692"/>
    </ligand>
</feature>
<gene>
    <name evidence="7" type="ORF">SAMN05192551_1044</name>
</gene>
<feature type="binding site" evidence="5">
    <location>
        <begin position="323"/>
        <end position="327"/>
    </location>
    <ligand>
        <name>FAD</name>
        <dbReference type="ChEBI" id="CHEBI:57692"/>
    </ligand>
</feature>
<dbReference type="AlphaFoldDB" id="A0A1I3DLV3"/>
<evidence type="ECO:0000256" key="5">
    <source>
        <dbReference type="PIRSR" id="PIRSR000089-1"/>
    </source>
</evidence>
<dbReference type="PANTHER" id="PTHR43153:SF1">
    <property type="entry name" value="ELECTRON TRANSFER FLAVOPROTEIN SUBUNIT ALPHA, MITOCHONDRIAL"/>
    <property type="match status" value="1"/>
</dbReference>
<dbReference type="SUPFAM" id="SSF52402">
    <property type="entry name" value="Adenine nucleotide alpha hydrolases-like"/>
    <property type="match status" value="1"/>
</dbReference>
<evidence type="ECO:0000256" key="3">
    <source>
        <dbReference type="ARBA" id="ARBA00023004"/>
    </source>
</evidence>
<keyword evidence="5" id="KW-0285">Flavoprotein</keyword>
<dbReference type="PROSITE" id="PS00198">
    <property type="entry name" value="4FE4S_FER_1"/>
    <property type="match status" value="1"/>
</dbReference>
<dbReference type="SUPFAM" id="SSF52467">
    <property type="entry name" value="DHS-like NAD/FAD-binding domain"/>
    <property type="match status" value="1"/>
</dbReference>
<evidence type="ECO:0000313" key="7">
    <source>
        <dbReference type="EMBL" id="SFH87461.1"/>
    </source>
</evidence>
<dbReference type="GO" id="GO:0050660">
    <property type="term" value="F:flavin adenine dinucleotide binding"/>
    <property type="evidence" value="ECO:0007669"/>
    <property type="project" value="InterPro"/>
</dbReference>
<dbReference type="Pfam" id="PF01012">
    <property type="entry name" value="ETF"/>
    <property type="match status" value="1"/>
</dbReference>
<dbReference type="PIRSF" id="PIRSF000089">
    <property type="entry name" value="Electra_flavoP_a"/>
    <property type="match status" value="1"/>
</dbReference>
<dbReference type="SUPFAM" id="SSF54862">
    <property type="entry name" value="4Fe-4S ferredoxins"/>
    <property type="match status" value="1"/>
</dbReference>
<dbReference type="RefSeq" id="WP_093371336.1">
    <property type="nucleotide sequence ID" value="NZ_FOQA01000004.1"/>
</dbReference>
<dbReference type="InterPro" id="IPR029035">
    <property type="entry name" value="DHS-like_NAD/FAD-binding_dom"/>
</dbReference>
<dbReference type="PROSITE" id="PS51379">
    <property type="entry name" value="4FE4S_FER_2"/>
    <property type="match status" value="2"/>
</dbReference>
<evidence type="ECO:0000313" key="8">
    <source>
        <dbReference type="Proteomes" id="UP000199287"/>
    </source>
</evidence>
<dbReference type="GO" id="GO:0046872">
    <property type="term" value="F:metal ion binding"/>
    <property type="evidence" value="ECO:0007669"/>
    <property type="project" value="UniProtKB-KW"/>
</dbReference>
<keyword evidence="5" id="KW-0274">FAD</keyword>
<feature type="binding site" evidence="5">
    <location>
        <position position="284"/>
    </location>
    <ligand>
        <name>FAD</name>
        <dbReference type="ChEBI" id="CHEBI:57692"/>
    </ligand>
</feature>
<dbReference type="Gene3D" id="3.40.50.1220">
    <property type="entry name" value="TPP-binding domain"/>
    <property type="match status" value="1"/>
</dbReference>
<dbReference type="SMART" id="SM00893">
    <property type="entry name" value="ETF"/>
    <property type="match status" value="1"/>
</dbReference>
<keyword evidence="2" id="KW-0479">Metal-binding</keyword>
<evidence type="ECO:0000259" key="6">
    <source>
        <dbReference type="PROSITE" id="PS51379"/>
    </source>
</evidence>
<dbReference type="InterPro" id="IPR014729">
    <property type="entry name" value="Rossmann-like_a/b/a_fold"/>
</dbReference>
<feature type="domain" description="4Fe-4S ferredoxin-type" evidence="6">
    <location>
        <begin position="31"/>
        <end position="60"/>
    </location>
</feature>
<dbReference type="Proteomes" id="UP000199287">
    <property type="component" value="Unassembled WGS sequence"/>
</dbReference>
<evidence type="ECO:0000256" key="2">
    <source>
        <dbReference type="ARBA" id="ARBA00022723"/>
    </source>
</evidence>
<feature type="domain" description="4Fe-4S ferredoxin-type" evidence="6">
    <location>
        <begin position="2"/>
        <end position="30"/>
    </location>
</feature>
<name>A0A1I3DLV3_9FIRM</name>
<dbReference type="GO" id="GO:0009055">
    <property type="term" value="F:electron transfer activity"/>
    <property type="evidence" value="ECO:0007669"/>
    <property type="project" value="InterPro"/>
</dbReference>
<dbReference type="CDD" id="cd01715">
    <property type="entry name" value="ETF_alpha"/>
    <property type="match status" value="1"/>
</dbReference>
<dbReference type="Gene3D" id="3.30.70.20">
    <property type="match status" value="1"/>
</dbReference>
<keyword evidence="8" id="KW-1185">Reference proteome</keyword>
<dbReference type="InterPro" id="IPR014730">
    <property type="entry name" value="ETF_a/b_N"/>
</dbReference>
<dbReference type="GO" id="GO:0051536">
    <property type="term" value="F:iron-sulfur cluster binding"/>
    <property type="evidence" value="ECO:0007669"/>
    <property type="project" value="UniProtKB-KW"/>
</dbReference>
<comment type="similarity">
    <text evidence="1">Belongs to the ETF alpha-subunit/FixB family.</text>
</comment>
<protein>
    <submittedName>
        <fullName evidence="7">Electron transfer flavoprotein alpha subunit apoprotein</fullName>
    </submittedName>
</protein>
<evidence type="ECO:0000256" key="4">
    <source>
        <dbReference type="ARBA" id="ARBA00023014"/>
    </source>
</evidence>
<keyword evidence="3" id="KW-0408">Iron</keyword>
<comment type="cofactor">
    <cofactor evidence="5">
        <name>FAD</name>
        <dbReference type="ChEBI" id="CHEBI:57692"/>
    </cofactor>
    <text evidence="5">Binds 1 FAD per dimer.</text>
</comment>
<dbReference type="OrthoDB" id="9770286at2"/>
<reference evidence="8" key="1">
    <citation type="submission" date="2016-10" db="EMBL/GenBank/DDBJ databases">
        <authorList>
            <person name="Varghese N."/>
            <person name="Submissions S."/>
        </authorList>
    </citation>
    <scope>NUCLEOTIDE SEQUENCE [LARGE SCALE GENOMIC DNA]</scope>
    <source>
        <strain evidence="8">Z-7934</strain>
    </source>
</reference>
<dbReference type="InterPro" id="IPR014731">
    <property type="entry name" value="ETF_asu_C"/>
</dbReference>
<dbReference type="Pfam" id="PF00766">
    <property type="entry name" value="ETF_alpha"/>
    <property type="match status" value="1"/>
</dbReference>
<dbReference type="InterPro" id="IPR017896">
    <property type="entry name" value="4Fe4S_Fe-S-bd"/>
</dbReference>
<accession>A0A1I3DLV3</accession>
<feature type="binding site" evidence="5">
    <location>
        <begin position="340"/>
        <end position="347"/>
    </location>
    <ligand>
        <name>FAD</name>
        <dbReference type="ChEBI" id="CHEBI:57692"/>
    </ligand>
</feature>
<dbReference type="Gene3D" id="3.40.50.620">
    <property type="entry name" value="HUPs"/>
    <property type="match status" value="1"/>
</dbReference>
<dbReference type="InterPro" id="IPR033947">
    <property type="entry name" value="ETF_alpha_N"/>
</dbReference>
<dbReference type="PANTHER" id="PTHR43153">
    <property type="entry name" value="ELECTRON TRANSFER FLAVOPROTEIN ALPHA"/>
    <property type="match status" value="1"/>
</dbReference>